<feature type="transmembrane region" description="Helical" evidence="8">
    <location>
        <begin position="158"/>
        <end position="175"/>
    </location>
</feature>
<dbReference type="PANTHER" id="PTHR21433">
    <property type="entry name" value="TRANSMEMBRANE PROTEIN INDUCED BY TUMOR NECROSIS FACTOR ALPHA"/>
    <property type="match status" value="1"/>
</dbReference>
<protein>
    <submittedName>
        <fullName evidence="9">Uncharacterized protein</fullName>
    </submittedName>
</protein>
<evidence type="ECO:0000256" key="1">
    <source>
        <dbReference type="ARBA" id="ARBA00004141"/>
    </source>
</evidence>
<feature type="transmembrane region" description="Helical" evidence="8">
    <location>
        <begin position="278"/>
        <end position="300"/>
    </location>
</feature>
<name>A0AAW1Q8G8_9CHLO</name>
<dbReference type="GO" id="GO:0016020">
    <property type="term" value="C:membrane"/>
    <property type="evidence" value="ECO:0007669"/>
    <property type="project" value="UniProtKB-SubCell"/>
</dbReference>
<feature type="region of interest" description="Disordered" evidence="7">
    <location>
        <begin position="358"/>
        <end position="423"/>
    </location>
</feature>
<evidence type="ECO:0000256" key="2">
    <source>
        <dbReference type="ARBA" id="ARBA00009700"/>
    </source>
</evidence>
<evidence type="ECO:0000256" key="5">
    <source>
        <dbReference type="ARBA" id="ARBA00023136"/>
    </source>
</evidence>
<feature type="transmembrane region" description="Helical" evidence="8">
    <location>
        <begin position="330"/>
        <end position="351"/>
    </location>
</feature>
<feature type="coiled-coil region" evidence="6">
    <location>
        <begin position="36"/>
        <end position="63"/>
    </location>
</feature>
<dbReference type="InterPro" id="IPR012926">
    <property type="entry name" value="TMEM120A/B"/>
</dbReference>
<comment type="similarity">
    <text evidence="2">Belongs to the TMEM120 family.</text>
</comment>
<dbReference type="AlphaFoldDB" id="A0AAW1Q8G8"/>
<keyword evidence="10" id="KW-1185">Reference proteome</keyword>
<keyword evidence="6" id="KW-0175">Coiled coil</keyword>
<dbReference type="Proteomes" id="UP001489004">
    <property type="component" value="Unassembled WGS sequence"/>
</dbReference>
<gene>
    <name evidence="9" type="ORF">WJX72_011969</name>
</gene>
<feature type="compositionally biased region" description="Pro residues" evidence="7">
    <location>
        <begin position="392"/>
        <end position="401"/>
    </location>
</feature>
<feature type="transmembrane region" description="Helical" evidence="8">
    <location>
        <begin position="196"/>
        <end position="217"/>
    </location>
</feature>
<feature type="transmembrane region" description="Helical" evidence="8">
    <location>
        <begin position="128"/>
        <end position="146"/>
    </location>
</feature>
<evidence type="ECO:0000256" key="7">
    <source>
        <dbReference type="SAM" id="MobiDB-lite"/>
    </source>
</evidence>
<organism evidence="9 10">
    <name type="scientific">[Myrmecia] bisecta</name>
    <dbReference type="NCBI Taxonomy" id="41462"/>
    <lineage>
        <taxon>Eukaryota</taxon>
        <taxon>Viridiplantae</taxon>
        <taxon>Chlorophyta</taxon>
        <taxon>core chlorophytes</taxon>
        <taxon>Trebouxiophyceae</taxon>
        <taxon>Trebouxiales</taxon>
        <taxon>Trebouxiaceae</taxon>
        <taxon>Myrmecia</taxon>
    </lineage>
</organism>
<comment type="caution">
    <text evidence="9">The sequence shown here is derived from an EMBL/GenBank/DDBJ whole genome shotgun (WGS) entry which is preliminary data.</text>
</comment>
<sequence length="423" mass="47367">MTTSPVAASDSENFAAQCRALSQRVATYTQRTVGEGDALAEEIKQLQKAVKKARDELSEDDTHEAEELRLAKAILEGHGPGGDLRKLLKQRTPLLLRLLLGQHTNVITLQRRDAIRIKEEYHSFRDRSAFLLFAFSLGLLVGLLRAQSRMAANEPFTFTPPFMVGVQAFLCWLLYDYTAMALRENVLKVNGSSIRSWWIHHHYWSMAMLLLLLALPVDSPSVQMCVKNFLWWSCLQGAVMLVQNRYQRRRMYTRIALGKNSAMDVVSGESSGGYGQLLLLYPMLFGLQALQFFIGFEIVLRTWRSLFDPEGWLDLERHESDLRGSRGVSIAGALMLGMALCNFRNTVATILEKRQIRRKAGRRGMGSKDVSPAKQLALPNSRANGQLGAGKPPKPVSPNPARPDTIYEASEPEQKSGSKSKST</sequence>
<keyword evidence="5 8" id="KW-0472">Membrane</keyword>
<proteinExistence type="inferred from homology"/>
<feature type="transmembrane region" description="Helical" evidence="8">
    <location>
        <begin position="229"/>
        <end position="246"/>
    </location>
</feature>
<evidence type="ECO:0000256" key="6">
    <source>
        <dbReference type="SAM" id="Coils"/>
    </source>
</evidence>
<evidence type="ECO:0000256" key="8">
    <source>
        <dbReference type="SAM" id="Phobius"/>
    </source>
</evidence>
<keyword evidence="3 8" id="KW-0812">Transmembrane</keyword>
<evidence type="ECO:0000256" key="4">
    <source>
        <dbReference type="ARBA" id="ARBA00022989"/>
    </source>
</evidence>
<evidence type="ECO:0000256" key="3">
    <source>
        <dbReference type="ARBA" id="ARBA00022692"/>
    </source>
</evidence>
<keyword evidence="4 8" id="KW-1133">Transmembrane helix</keyword>
<accession>A0AAW1Q8G8</accession>
<evidence type="ECO:0000313" key="9">
    <source>
        <dbReference type="EMBL" id="KAK9818394.1"/>
    </source>
</evidence>
<evidence type="ECO:0000313" key="10">
    <source>
        <dbReference type="Proteomes" id="UP001489004"/>
    </source>
</evidence>
<comment type="subcellular location">
    <subcellularLocation>
        <location evidence="1">Membrane</location>
        <topology evidence="1">Multi-pass membrane protein</topology>
    </subcellularLocation>
</comment>
<dbReference type="PANTHER" id="PTHR21433:SF0">
    <property type="entry name" value="TRANSMEMBRANE PROTEIN 120 HOMOLOG"/>
    <property type="match status" value="1"/>
</dbReference>
<dbReference type="Pfam" id="PF07851">
    <property type="entry name" value="TMEM120A-B"/>
    <property type="match status" value="1"/>
</dbReference>
<reference evidence="9 10" key="1">
    <citation type="journal article" date="2024" name="Nat. Commun.">
        <title>Phylogenomics reveals the evolutionary origins of lichenization in chlorophyte algae.</title>
        <authorList>
            <person name="Puginier C."/>
            <person name="Libourel C."/>
            <person name="Otte J."/>
            <person name="Skaloud P."/>
            <person name="Haon M."/>
            <person name="Grisel S."/>
            <person name="Petersen M."/>
            <person name="Berrin J.G."/>
            <person name="Delaux P.M."/>
            <person name="Dal Grande F."/>
            <person name="Keller J."/>
        </authorList>
    </citation>
    <scope>NUCLEOTIDE SEQUENCE [LARGE SCALE GENOMIC DNA]</scope>
    <source>
        <strain evidence="9 10">SAG 2043</strain>
    </source>
</reference>
<dbReference type="EMBL" id="JALJOR010000004">
    <property type="protein sequence ID" value="KAK9818394.1"/>
    <property type="molecule type" value="Genomic_DNA"/>
</dbReference>